<dbReference type="EMBL" id="CM047908">
    <property type="protein sequence ID" value="KAJ0082897.1"/>
    <property type="molecule type" value="Genomic_DNA"/>
</dbReference>
<proteinExistence type="predicted"/>
<name>A0ACC1A9F3_9ROSI</name>
<reference evidence="2" key="1">
    <citation type="journal article" date="2023" name="G3 (Bethesda)">
        <title>Genome assembly and association tests identify interacting loci associated with vigor, precocity, and sex in interspecific pistachio rootstocks.</title>
        <authorList>
            <person name="Palmer W."/>
            <person name="Jacygrad E."/>
            <person name="Sagayaradj S."/>
            <person name="Cavanaugh K."/>
            <person name="Han R."/>
            <person name="Bertier L."/>
            <person name="Beede B."/>
            <person name="Kafkas S."/>
            <person name="Golino D."/>
            <person name="Preece J."/>
            <person name="Michelmore R."/>
        </authorList>
    </citation>
    <scope>NUCLEOTIDE SEQUENCE [LARGE SCALE GENOMIC DNA]</scope>
</reference>
<protein>
    <submittedName>
        <fullName evidence="1">Uncharacterized protein</fullName>
    </submittedName>
</protein>
<evidence type="ECO:0000313" key="2">
    <source>
        <dbReference type="Proteomes" id="UP001164250"/>
    </source>
</evidence>
<gene>
    <name evidence="1" type="ORF">Patl1_10431</name>
</gene>
<dbReference type="Proteomes" id="UP001164250">
    <property type="component" value="Chromosome 12"/>
</dbReference>
<organism evidence="1 2">
    <name type="scientific">Pistacia atlantica</name>
    <dbReference type="NCBI Taxonomy" id="434234"/>
    <lineage>
        <taxon>Eukaryota</taxon>
        <taxon>Viridiplantae</taxon>
        <taxon>Streptophyta</taxon>
        <taxon>Embryophyta</taxon>
        <taxon>Tracheophyta</taxon>
        <taxon>Spermatophyta</taxon>
        <taxon>Magnoliopsida</taxon>
        <taxon>eudicotyledons</taxon>
        <taxon>Gunneridae</taxon>
        <taxon>Pentapetalae</taxon>
        <taxon>rosids</taxon>
        <taxon>malvids</taxon>
        <taxon>Sapindales</taxon>
        <taxon>Anacardiaceae</taxon>
        <taxon>Pistacia</taxon>
    </lineage>
</organism>
<evidence type="ECO:0000313" key="1">
    <source>
        <dbReference type="EMBL" id="KAJ0082897.1"/>
    </source>
</evidence>
<accession>A0ACC1A9F3</accession>
<keyword evidence="2" id="KW-1185">Reference proteome</keyword>
<sequence length="295" mass="33061">MTMSECLSQPPILSFTDMANSLTEIQQAHAHMLKTGHFNNTFAASRLISFAITNPDPQTLSYSHSVFTRIHDPNSYTFNTLIRAYANSLNPQNALPIFLQMLSGHANVVPDKYTFTFVLKACANFGGLREGMQIHGHLLKNGIGSDLFVQNTLVHIYAKSGCIKSARNMLDKMPNRDVVSWNALLSAYVEMRMMELARELFDGMEERSVESWNFMISGYVNVGLVEEARRVFNMMPLKNVVSWNAVITGYAHASCFKEVLLLFEDMQNAKVKPDNCTFVNVLSACAHNPDASSSW</sequence>
<comment type="caution">
    <text evidence="1">The sequence shown here is derived from an EMBL/GenBank/DDBJ whole genome shotgun (WGS) entry which is preliminary data.</text>
</comment>